<feature type="compositionally biased region" description="Basic and acidic residues" evidence="1">
    <location>
        <begin position="239"/>
        <end position="250"/>
    </location>
</feature>
<evidence type="ECO:0000313" key="3">
    <source>
        <dbReference type="Proteomes" id="UP001146351"/>
    </source>
</evidence>
<name>A0A9W9LXF9_9EURO</name>
<dbReference type="EMBL" id="JAPQKO010000002">
    <property type="protein sequence ID" value="KAJ5180774.1"/>
    <property type="molecule type" value="Genomic_DNA"/>
</dbReference>
<accession>A0A9W9LXF9</accession>
<feature type="compositionally biased region" description="Polar residues" evidence="1">
    <location>
        <begin position="133"/>
        <end position="146"/>
    </location>
</feature>
<keyword evidence="3" id="KW-1185">Reference proteome</keyword>
<feature type="compositionally biased region" description="Polar residues" evidence="1">
    <location>
        <begin position="179"/>
        <end position="193"/>
    </location>
</feature>
<feature type="compositionally biased region" description="Polar residues" evidence="1">
    <location>
        <begin position="294"/>
        <end position="309"/>
    </location>
</feature>
<feature type="compositionally biased region" description="Polar residues" evidence="1">
    <location>
        <begin position="216"/>
        <end position="228"/>
    </location>
</feature>
<feature type="compositionally biased region" description="Basic residues" evidence="1">
    <location>
        <begin position="109"/>
        <end position="126"/>
    </location>
</feature>
<evidence type="ECO:0000256" key="1">
    <source>
        <dbReference type="SAM" id="MobiDB-lite"/>
    </source>
</evidence>
<feature type="region of interest" description="Disordered" evidence="1">
    <location>
        <begin position="1"/>
        <end position="312"/>
    </location>
</feature>
<dbReference type="Proteomes" id="UP001146351">
    <property type="component" value="Unassembled WGS sequence"/>
</dbReference>
<comment type="caution">
    <text evidence="2">The sequence shown here is derived from an EMBL/GenBank/DDBJ whole genome shotgun (WGS) entry which is preliminary data.</text>
</comment>
<gene>
    <name evidence="2" type="ORF">N7492_003984</name>
</gene>
<dbReference type="AlphaFoldDB" id="A0A9W9LXF9"/>
<organism evidence="2 3">
    <name type="scientific">Penicillium capsulatum</name>
    <dbReference type="NCBI Taxonomy" id="69766"/>
    <lineage>
        <taxon>Eukaryota</taxon>
        <taxon>Fungi</taxon>
        <taxon>Dikarya</taxon>
        <taxon>Ascomycota</taxon>
        <taxon>Pezizomycotina</taxon>
        <taxon>Eurotiomycetes</taxon>
        <taxon>Eurotiomycetidae</taxon>
        <taxon>Eurotiales</taxon>
        <taxon>Aspergillaceae</taxon>
        <taxon>Penicillium</taxon>
    </lineage>
</organism>
<reference evidence="2" key="2">
    <citation type="journal article" date="2023" name="IMA Fungus">
        <title>Comparative genomic study of the Penicillium genus elucidates a diverse pangenome and 15 lateral gene transfer events.</title>
        <authorList>
            <person name="Petersen C."/>
            <person name="Sorensen T."/>
            <person name="Nielsen M.R."/>
            <person name="Sondergaard T.E."/>
            <person name="Sorensen J.L."/>
            <person name="Fitzpatrick D.A."/>
            <person name="Frisvad J.C."/>
            <person name="Nielsen K.L."/>
        </authorList>
    </citation>
    <scope>NUCLEOTIDE SEQUENCE</scope>
    <source>
        <strain evidence="2">IBT 21917</strain>
    </source>
</reference>
<feature type="compositionally biased region" description="Polar residues" evidence="1">
    <location>
        <begin position="86"/>
        <end position="103"/>
    </location>
</feature>
<reference evidence="2" key="1">
    <citation type="submission" date="2022-11" db="EMBL/GenBank/DDBJ databases">
        <authorList>
            <person name="Petersen C."/>
        </authorList>
    </citation>
    <scope>NUCLEOTIDE SEQUENCE</scope>
    <source>
        <strain evidence="2">IBT 21917</strain>
    </source>
</reference>
<feature type="compositionally biased region" description="Basic and acidic residues" evidence="1">
    <location>
        <begin position="384"/>
        <end position="403"/>
    </location>
</feature>
<dbReference type="OrthoDB" id="5377213at2759"/>
<feature type="compositionally biased region" description="Basic and acidic residues" evidence="1">
    <location>
        <begin position="338"/>
        <end position="360"/>
    </location>
</feature>
<protein>
    <submittedName>
        <fullName evidence="2">Uncharacterized protein</fullName>
    </submittedName>
</protein>
<feature type="compositionally biased region" description="Basic and acidic residues" evidence="1">
    <location>
        <begin position="19"/>
        <end position="33"/>
    </location>
</feature>
<proteinExistence type="predicted"/>
<sequence>MARVDVQYAREPVFSKSRPSGEFHSRSQIKDSKLSTAEGRWASKDGGRVPWHRNEASAPEASPFSEPVYHERERASIRSLKIAPNITPSETPWNSSLNDSSEGLDSRAQRSKHVKPKVHIKPMLRKMSRDDAPSTSIDLSRSSTEQEGLGIYMTLERERRQSESMHGVTYRRPPIGLHNRSTSGTSQFSTATGSSGGKPGSQFVYPMRPTPKPHTPSLSHSHQTSLNDSDGLDDEELEAESKEPAAPERHRPVRTSSGPVPRLSLQIEDDSFTHLPGISQTNVASRPSFGYSRDNGSTLDTASPTSRSSLDFMFRSRTRTSTDPISRAATIQAARQAFEEKEAAKTRRFEKQQSKVEERQTRRRVKRNHSGGLESPAAPSSEEMSEKPATTKESRRPNADPRHQPSASWKSQSKSTWVLFMTWLRTRVFKFRRRLRKMS</sequence>
<feature type="compositionally biased region" description="Basic and acidic residues" evidence="1">
    <location>
        <begin position="41"/>
        <end position="55"/>
    </location>
</feature>
<evidence type="ECO:0000313" key="2">
    <source>
        <dbReference type="EMBL" id="KAJ5180774.1"/>
    </source>
</evidence>
<feature type="region of interest" description="Disordered" evidence="1">
    <location>
        <begin position="338"/>
        <end position="411"/>
    </location>
</feature>